<sequence length="120" mass="14135">MKIFLYFFLLFYLKNLFQWQFVGGMEGHRIDRKGKAVMGSSSRSQQVTTNVITHNPEEHEFSLPQLTFLIEILKKIQGKDLDSETIFIEVVNHYSEVVSMENQLNINIHEQMQQKIKMVN</sequence>
<evidence type="ECO:0000313" key="3">
    <source>
        <dbReference type="Proteomes" id="UP000580250"/>
    </source>
</evidence>
<feature type="signal peptide" evidence="1">
    <location>
        <begin position="1"/>
        <end position="24"/>
    </location>
</feature>
<feature type="chain" id="PRO_5028143601" evidence="1">
    <location>
        <begin position="25"/>
        <end position="120"/>
    </location>
</feature>
<accession>A0A6V7UMZ5</accession>
<dbReference type="EMBL" id="CAJEWN010000087">
    <property type="protein sequence ID" value="CAD2161683.1"/>
    <property type="molecule type" value="Genomic_DNA"/>
</dbReference>
<dbReference type="AlphaFoldDB" id="A0A6V7UMZ5"/>
<evidence type="ECO:0000313" key="2">
    <source>
        <dbReference type="EMBL" id="CAD2161683.1"/>
    </source>
</evidence>
<protein>
    <submittedName>
        <fullName evidence="2">Uncharacterized protein</fullName>
    </submittedName>
</protein>
<name>A0A6V7UMZ5_MELEN</name>
<gene>
    <name evidence="2" type="ORF">MENT_LOCUS14989</name>
</gene>
<keyword evidence="1" id="KW-0732">Signal</keyword>
<proteinExistence type="predicted"/>
<organism evidence="2 3">
    <name type="scientific">Meloidogyne enterolobii</name>
    <name type="common">Root-knot nematode worm</name>
    <name type="synonym">Meloidogyne mayaguensis</name>
    <dbReference type="NCBI Taxonomy" id="390850"/>
    <lineage>
        <taxon>Eukaryota</taxon>
        <taxon>Metazoa</taxon>
        <taxon>Ecdysozoa</taxon>
        <taxon>Nematoda</taxon>
        <taxon>Chromadorea</taxon>
        <taxon>Rhabditida</taxon>
        <taxon>Tylenchina</taxon>
        <taxon>Tylenchomorpha</taxon>
        <taxon>Tylenchoidea</taxon>
        <taxon>Meloidogynidae</taxon>
        <taxon>Meloidogyninae</taxon>
        <taxon>Meloidogyne</taxon>
    </lineage>
</organism>
<evidence type="ECO:0000256" key="1">
    <source>
        <dbReference type="SAM" id="SignalP"/>
    </source>
</evidence>
<reference evidence="2 3" key="1">
    <citation type="submission" date="2020-08" db="EMBL/GenBank/DDBJ databases">
        <authorList>
            <person name="Koutsovoulos G."/>
            <person name="Danchin GJ E."/>
        </authorList>
    </citation>
    <scope>NUCLEOTIDE SEQUENCE [LARGE SCALE GENOMIC DNA]</scope>
</reference>
<dbReference type="Proteomes" id="UP000580250">
    <property type="component" value="Unassembled WGS sequence"/>
</dbReference>
<comment type="caution">
    <text evidence="2">The sequence shown here is derived from an EMBL/GenBank/DDBJ whole genome shotgun (WGS) entry which is preliminary data.</text>
</comment>